<organism evidence="2 3">
    <name type="scientific">Mesorhizobium salmacidum</name>
    <dbReference type="NCBI Taxonomy" id="3015171"/>
    <lineage>
        <taxon>Bacteria</taxon>
        <taxon>Pseudomonadati</taxon>
        <taxon>Pseudomonadota</taxon>
        <taxon>Alphaproteobacteria</taxon>
        <taxon>Hyphomicrobiales</taxon>
        <taxon>Phyllobacteriaceae</taxon>
        <taxon>Mesorhizobium</taxon>
    </lineage>
</organism>
<reference evidence="2 3" key="1">
    <citation type="submission" date="2022-12" db="EMBL/GenBank/DDBJ databases">
        <authorList>
            <person name="Muema E."/>
        </authorList>
    </citation>
    <scope>NUCLEOTIDE SEQUENCE [LARGE SCALE GENOMIC DNA]</scope>
    <source>
        <strain evidence="3">1326</strain>
    </source>
</reference>
<keyword evidence="1" id="KW-1133">Transmembrane helix</keyword>
<evidence type="ECO:0000256" key="1">
    <source>
        <dbReference type="SAM" id="Phobius"/>
    </source>
</evidence>
<proteinExistence type="predicted"/>
<accession>A0ABU8KY63</accession>
<comment type="caution">
    <text evidence="2">The sequence shown here is derived from an EMBL/GenBank/DDBJ whole genome shotgun (WGS) entry which is preliminary data.</text>
</comment>
<dbReference type="Pfam" id="PF07077">
    <property type="entry name" value="DUF1345"/>
    <property type="match status" value="1"/>
</dbReference>
<dbReference type="Proteomes" id="UP001387293">
    <property type="component" value="Unassembled WGS sequence"/>
</dbReference>
<dbReference type="EMBL" id="JAPYKS010000010">
    <property type="protein sequence ID" value="MEI9410066.1"/>
    <property type="molecule type" value="Genomic_DNA"/>
</dbReference>
<dbReference type="RefSeq" id="WP_027144996.1">
    <property type="nucleotide sequence ID" value="NZ_JAPYKS010000010.1"/>
</dbReference>
<name>A0ABU8KY63_9HYPH</name>
<keyword evidence="1" id="KW-0472">Membrane</keyword>
<keyword evidence="3" id="KW-1185">Reference proteome</keyword>
<gene>
    <name evidence="2" type="ORF">O7A60_14955</name>
</gene>
<evidence type="ECO:0000313" key="3">
    <source>
        <dbReference type="Proteomes" id="UP001387293"/>
    </source>
</evidence>
<evidence type="ECO:0000313" key="2">
    <source>
        <dbReference type="EMBL" id="MEI9410066.1"/>
    </source>
</evidence>
<protein>
    <submittedName>
        <fullName evidence="2">DUF1345 domain-containing protein</fullName>
    </submittedName>
</protein>
<feature type="transmembrane region" description="Helical" evidence="1">
    <location>
        <begin position="40"/>
        <end position="57"/>
    </location>
</feature>
<dbReference type="InterPro" id="IPR009781">
    <property type="entry name" value="DUF1345"/>
</dbReference>
<feature type="transmembrane region" description="Helical" evidence="1">
    <location>
        <begin position="197"/>
        <end position="220"/>
    </location>
</feature>
<keyword evidence="1" id="KW-0812">Transmembrane</keyword>
<sequence length="230" mass="24787">MAAETPIEKPMQRHMLFAVSACIGAFALLVALLLHAPLAYSIGANAFFAAYVVLVVSQMPKFTGKYLSKNARATDQPVLVIFAVTLIVVGVALISLFLLINRKDGDHPIELGFALLSIPLGWFTIHAMAALHYAHVYWMDGDAVDTGTNKKIPVGGLLFPGDRRPEGWDFLYFSTVIGMTAQTADTNISTTHMRCVVLVHSILSFFFNTVIVAAAVNLAVSLGGPSIINP</sequence>
<feature type="transmembrane region" description="Helical" evidence="1">
    <location>
        <begin position="78"/>
        <end position="100"/>
    </location>
</feature>
<feature type="transmembrane region" description="Helical" evidence="1">
    <location>
        <begin position="112"/>
        <end position="131"/>
    </location>
</feature>
<feature type="transmembrane region" description="Helical" evidence="1">
    <location>
        <begin position="15"/>
        <end position="34"/>
    </location>
</feature>